<keyword evidence="1" id="KW-0175">Coiled coil</keyword>
<keyword evidence="3" id="KW-0812">Transmembrane</keyword>
<gene>
    <name evidence="4" type="ORF">IQ241_02880</name>
</gene>
<feature type="coiled-coil region" evidence="1">
    <location>
        <begin position="112"/>
        <end position="139"/>
    </location>
</feature>
<evidence type="ECO:0000313" key="4">
    <source>
        <dbReference type="EMBL" id="MBE9076250.1"/>
    </source>
</evidence>
<dbReference type="EMBL" id="JADEXG010000004">
    <property type="protein sequence ID" value="MBE9076250.1"/>
    <property type="molecule type" value="Genomic_DNA"/>
</dbReference>
<accession>A0A8J7DMB0</accession>
<name>A0A8J7DMB0_9CYAN</name>
<evidence type="ECO:0000256" key="1">
    <source>
        <dbReference type="SAM" id="Coils"/>
    </source>
</evidence>
<feature type="transmembrane region" description="Helical" evidence="3">
    <location>
        <begin position="46"/>
        <end position="70"/>
    </location>
</feature>
<protein>
    <submittedName>
        <fullName evidence="4">Uncharacterized protein</fullName>
    </submittedName>
</protein>
<feature type="region of interest" description="Disordered" evidence="2">
    <location>
        <begin position="141"/>
        <end position="175"/>
    </location>
</feature>
<dbReference type="Proteomes" id="UP000636505">
    <property type="component" value="Unassembled WGS sequence"/>
</dbReference>
<evidence type="ECO:0000256" key="2">
    <source>
        <dbReference type="SAM" id="MobiDB-lite"/>
    </source>
</evidence>
<keyword evidence="3" id="KW-1133">Transmembrane helix</keyword>
<comment type="caution">
    <text evidence="4">The sequence shown here is derived from an EMBL/GenBank/DDBJ whole genome shotgun (WGS) entry which is preliminary data.</text>
</comment>
<keyword evidence="3" id="KW-0472">Membrane</keyword>
<evidence type="ECO:0000256" key="3">
    <source>
        <dbReference type="SAM" id="Phobius"/>
    </source>
</evidence>
<evidence type="ECO:0000313" key="5">
    <source>
        <dbReference type="Proteomes" id="UP000636505"/>
    </source>
</evidence>
<keyword evidence="5" id="KW-1185">Reference proteome</keyword>
<organism evidence="4 5">
    <name type="scientific">Vasconcelosia minhoensis LEGE 07310</name>
    <dbReference type="NCBI Taxonomy" id="915328"/>
    <lineage>
        <taxon>Bacteria</taxon>
        <taxon>Bacillati</taxon>
        <taxon>Cyanobacteriota</taxon>
        <taxon>Cyanophyceae</taxon>
        <taxon>Nodosilineales</taxon>
        <taxon>Cymatolegaceae</taxon>
        <taxon>Vasconcelosia</taxon>
        <taxon>Vasconcelosia minhoensis</taxon>
    </lineage>
</organism>
<proteinExistence type="predicted"/>
<dbReference type="AlphaFoldDB" id="A0A8J7DMB0"/>
<reference evidence="4" key="1">
    <citation type="submission" date="2020-10" db="EMBL/GenBank/DDBJ databases">
        <authorList>
            <person name="Castelo-Branco R."/>
            <person name="Eusebio N."/>
            <person name="Adriana R."/>
            <person name="Vieira A."/>
            <person name="Brugerolle De Fraissinette N."/>
            <person name="Rezende De Castro R."/>
            <person name="Schneider M.P."/>
            <person name="Vasconcelos V."/>
            <person name="Leao P.N."/>
        </authorList>
    </citation>
    <scope>NUCLEOTIDE SEQUENCE</scope>
    <source>
        <strain evidence="4">LEGE 07310</strain>
    </source>
</reference>
<dbReference type="RefSeq" id="WP_193904911.1">
    <property type="nucleotide sequence ID" value="NZ_JADEXG010000004.1"/>
</dbReference>
<sequence>MPDFMTASPLTMPDLTLPDLTFPAFDPFSDSLDTVVDSLATVQNGLAWVMAHPYLSLAIALFSLGLLQLLADSVKRLLKTAIAIILKSPLLLLQWLWQKAITPAPESTEARLAQVLQRLDSLRQEQDALLNELRTLLDLPKTDPITRSPDHPITRSPLSTTAPPAPADEAVSPRS</sequence>